<dbReference type="InterPro" id="IPR005828">
    <property type="entry name" value="MFS_sugar_transport-like"/>
</dbReference>
<reference evidence="7" key="2">
    <citation type="submission" date="2021-01" db="UniProtKB">
        <authorList>
            <consortium name="EnsemblPlants"/>
        </authorList>
    </citation>
    <scope>IDENTIFICATION</scope>
</reference>
<keyword evidence="4 6" id="KW-1133">Transmembrane helix</keyword>
<dbReference type="Pfam" id="PF00083">
    <property type="entry name" value="Sugar_tr"/>
    <property type="match status" value="1"/>
</dbReference>
<organism evidence="7 8">
    <name type="scientific">Quercus lobata</name>
    <name type="common">Valley oak</name>
    <dbReference type="NCBI Taxonomy" id="97700"/>
    <lineage>
        <taxon>Eukaryota</taxon>
        <taxon>Viridiplantae</taxon>
        <taxon>Streptophyta</taxon>
        <taxon>Embryophyta</taxon>
        <taxon>Tracheophyta</taxon>
        <taxon>Spermatophyta</taxon>
        <taxon>Magnoliopsida</taxon>
        <taxon>eudicotyledons</taxon>
        <taxon>Gunneridae</taxon>
        <taxon>Pentapetalae</taxon>
        <taxon>rosids</taxon>
        <taxon>fabids</taxon>
        <taxon>Fagales</taxon>
        <taxon>Fagaceae</taxon>
        <taxon>Quercus</taxon>
    </lineage>
</organism>
<dbReference type="AlphaFoldDB" id="A0A7N2MTS6"/>
<dbReference type="GO" id="GO:0016020">
    <property type="term" value="C:membrane"/>
    <property type="evidence" value="ECO:0007669"/>
    <property type="project" value="UniProtKB-SubCell"/>
</dbReference>
<dbReference type="Proteomes" id="UP000594261">
    <property type="component" value="Chromosome 11"/>
</dbReference>
<keyword evidence="2" id="KW-0813">Transport</keyword>
<evidence type="ECO:0000256" key="2">
    <source>
        <dbReference type="ARBA" id="ARBA00022448"/>
    </source>
</evidence>
<feature type="transmembrane region" description="Helical" evidence="6">
    <location>
        <begin position="94"/>
        <end position="116"/>
    </location>
</feature>
<dbReference type="EMBL" id="LRBV02000011">
    <property type="status" value="NOT_ANNOTATED_CDS"/>
    <property type="molecule type" value="Genomic_DNA"/>
</dbReference>
<dbReference type="InterPro" id="IPR036259">
    <property type="entry name" value="MFS_trans_sf"/>
</dbReference>
<keyword evidence="3 6" id="KW-0812">Transmembrane</keyword>
<keyword evidence="8" id="KW-1185">Reference proteome</keyword>
<comment type="subcellular location">
    <subcellularLocation>
        <location evidence="1">Membrane</location>
        <topology evidence="1">Multi-pass membrane protein</topology>
    </subcellularLocation>
</comment>
<evidence type="ECO:0000256" key="4">
    <source>
        <dbReference type="ARBA" id="ARBA00022989"/>
    </source>
</evidence>
<name>A0A7N2MTS6_QUELO</name>
<evidence type="ECO:0000313" key="8">
    <source>
        <dbReference type="Proteomes" id="UP000594261"/>
    </source>
</evidence>
<dbReference type="SUPFAM" id="SSF103473">
    <property type="entry name" value="MFS general substrate transporter"/>
    <property type="match status" value="1"/>
</dbReference>
<keyword evidence="5 6" id="KW-0472">Membrane</keyword>
<dbReference type="InParanoid" id="A0A7N2MTS6"/>
<protein>
    <recommendedName>
        <fullName evidence="9">Major facilitator superfamily (MFS) profile domain-containing protein</fullName>
    </recommendedName>
</protein>
<reference evidence="7 8" key="1">
    <citation type="journal article" date="2016" name="G3 (Bethesda)">
        <title>First Draft Assembly and Annotation of the Genome of a California Endemic Oak Quercus lobata Nee (Fagaceae).</title>
        <authorList>
            <person name="Sork V.L."/>
            <person name="Fitz-Gibbon S.T."/>
            <person name="Puiu D."/>
            <person name="Crepeau M."/>
            <person name="Gugger P.F."/>
            <person name="Sherman R."/>
            <person name="Stevens K."/>
            <person name="Langley C.H."/>
            <person name="Pellegrini M."/>
            <person name="Salzberg S.L."/>
        </authorList>
    </citation>
    <scope>NUCLEOTIDE SEQUENCE [LARGE SCALE GENOMIC DNA]</scope>
    <source>
        <strain evidence="7 8">cv. SW786</strain>
    </source>
</reference>
<evidence type="ECO:0000256" key="1">
    <source>
        <dbReference type="ARBA" id="ARBA00004141"/>
    </source>
</evidence>
<sequence length="159" mass="17666">MEDRSFVYTVDEALAAEAAELMLISFVGPEVKSKRGFLGTAMLTSGAGFLSTFSPNYILFFIFLFLVGVGLGSGSVFASWFLEFVPADNRGKWMAVFSTFWTFGTIFEASLAWHAWHVCASGGLQPRDTCESQPRLSVFLHTLEQTSLYLTLYPYINPT</sequence>
<evidence type="ECO:0008006" key="9">
    <source>
        <dbReference type="Google" id="ProtNLM"/>
    </source>
</evidence>
<evidence type="ECO:0000256" key="5">
    <source>
        <dbReference type="ARBA" id="ARBA00023136"/>
    </source>
</evidence>
<evidence type="ECO:0000313" key="7">
    <source>
        <dbReference type="EnsemblPlants" id="QL11p005780:mrna"/>
    </source>
</evidence>
<dbReference type="PANTHER" id="PTHR23511">
    <property type="entry name" value="SYNAPTIC VESICLE GLYCOPROTEIN 2"/>
    <property type="match status" value="1"/>
</dbReference>
<feature type="transmembrane region" description="Helical" evidence="6">
    <location>
        <begin position="57"/>
        <end position="82"/>
    </location>
</feature>
<dbReference type="GO" id="GO:0022857">
    <property type="term" value="F:transmembrane transporter activity"/>
    <property type="evidence" value="ECO:0007669"/>
    <property type="project" value="InterPro"/>
</dbReference>
<dbReference type="OMA" id="VAMPNTI"/>
<dbReference type="EnsemblPlants" id="QL11p005780:mrna">
    <property type="protein sequence ID" value="QL11p005780:mrna"/>
    <property type="gene ID" value="QL11p005780"/>
</dbReference>
<proteinExistence type="predicted"/>
<dbReference type="Gene3D" id="1.20.1250.20">
    <property type="entry name" value="MFS general substrate transporter like domains"/>
    <property type="match status" value="1"/>
</dbReference>
<dbReference type="Gramene" id="QL11p005780:mrna">
    <property type="protein sequence ID" value="QL11p005780:mrna"/>
    <property type="gene ID" value="QL11p005780"/>
</dbReference>
<dbReference type="PANTHER" id="PTHR23511:SF5">
    <property type="entry name" value="MAJOR FACILITATOR-TYPE TRANSPORTER HXNZ-RELATED"/>
    <property type="match status" value="1"/>
</dbReference>
<accession>A0A7N2MTS6</accession>
<evidence type="ECO:0000256" key="3">
    <source>
        <dbReference type="ARBA" id="ARBA00022692"/>
    </source>
</evidence>
<evidence type="ECO:0000256" key="6">
    <source>
        <dbReference type="SAM" id="Phobius"/>
    </source>
</evidence>